<name>A0A3N0AEH8_9ACTN</name>
<evidence type="ECO:0000313" key="3">
    <source>
        <dbReference type="EMBL" id="RNL19485.1"/>
    </source>
</evidence>
<protein>
    <submittedName>
        <fullName evidence="3">Universal stress protein</fullName>
    </submittedName>
</protein>
<evidence type="ECO:0000259" key="2">
    <source>
        <dbReference type="Pfam" id="PF00582"/>
    </source>
</evidence>
<dbReference type="SUPFAM" id="SSF52402">
    <property type="entry name" value="Adenine nucleotide alpha hydrolases-like"/>
    <property type="match status" value="1"/>
</dbReference>
<dbReference type="EMBL" id="QICB01000005">
    <property type="protein sequence ID" value="RNL19485.1"/>
    <property type="molecule type" value="Genomic_DNA"/>
</dbReference>
<dbReference type="OrthoDB" id="3175354at2"/>
<dbReference type="PANTHER" id="PTHR46268">
    <property type="entry name" value="STRESS RESPONSE PROTEIN NHAX"/>
    <property type="match status" value="1"/>
</dbReference>
<dbReference type="PRINTS" id="PR01438">
    <property type="entry name" value="UNVRSLSTRESS"/>
</dbReference>
<dbReference type="InterPro" id="IPR014729">
    <property type="entry name" value="Rossmann-like_a/b/a_fold"/>
</dbReference>
<proteinExistence type="inferred from homology"/>
<comment type="similarity">
    <text evidence="1">Belongs to the universal stress protein A family.</text>
</comment>
<feature type="domain" description="UspA" evidence="2">
    <location>
        <begin position="3"/>
        <end position="154"/>
    </location>
</feature>
<dbReference type="PANTHER" id="PTHR46268:SF6">
    <property type="entry name" value="UNIVERSAL STRESS PROTEIN UP12"/>
    <property type="match status" value="1"/>
</dbReference>
<keyword evidence="4" id="KW-1185">Reference proteome</keyword>
<sequence>MKYENILVPYDGSDSSKKALSTALEYVDLGIGGKTTAFFAAPVPQFETQDFKIAEHISGSRPLSAAEAAEMQERYLQFHREQLESELGEFVQMAGDSLDFAIGQGKPSKAILEYAHSHRVDLIVMGSRGLNAVAGMLGSVSYAVLRNAECPVMIER</sequence>
<dbReference type="CDD" id="cd00293">
    <property type="entry name" value="USP-like"/>
    <property type="match status" value="1"/>
</dbReference>
<gene>
    <name evidence="3" type="ORF">DMP07_06745</name>
</gene>
<evidence type="ECO:0000256" key="1">
    <source>
        <dbReference type="ARBA" id="ARBA00008791"/>
    </source>
</evidence>
<dbReference type="InterPro" id="IPR006015">
    <property type="entry name" value="Universal_stress_UspA"/>
</dbReference>
<accession>A0A3N0AEH8</accession>
<organism evidence="3 4">
    <name type="scientific">Slackia faecicanis</name>
    <dbReference type="NCBI Taxonomy" id="255723"/>
    <lineage>
        <taxon>Bacteria</taxon>
        <taxon>Bacillati</taxon>
        <taxon>Actinomycetota</taxon>
        <taxon>Coriobacteriia</taxon>
        <taxon>Eggerthellales</taxon>
        <taxon>Eggerthellaceae</taxon>
        <taxon>Slackia</taxon>
    </lineage>
</organism>
<dbReference type="InterPro" id="IPR006016">
    <property type="entry name" value="UspA"/>
</dbReference>
<reference evidence="4" key="1">
    <citation type="submission" date="2018-05" db="EMBL/GenBank/DDBJ databases">
        <title>Genome Sequencing of selected type strains of the family Eggerthellaceae.</title>
        <authorList>
            <person name="Danylec N."/>
            <person name="Stoll D.A."/>
            <person name="Doetsch A."/>
            <person name="Huch M."/>
        </authorList>
    </citation>
    <scope>NUCLEOTIDE SEQUENCE [LARGE SCALE GENOMIC DNA]</scope>
    <source>
        <strain evidence="4">DSM 17537</strain>
    </source>
</reference>
<dbReference type="RefSeq" id="WP_123198477.1">
    <property type="nucleotide sequence ID" value="NZ_QICB01000005.1"/>
</dbReference>
<dbReference type="Pfam" id="PF00582">
    <property type="entry name" value="Usp"/>
    <property type="match status" value="1"/>
</dbReference>
<evidence type="ECO:0000313" key="4">
    <source>
        <dbReference type="Proteomes" id="UP000267368"/>
    </source>
</evidence>
<dbReference type="Proteomes" id="UP000267368">
    <property type="component" value="Unassembled WGS sequence"/>
</dbReference>
<dbReference type="AlphaFoldDB" id="A0A3N0AEH8"/>
<dbReference type="Gene3D" id="3.40.50.620">
    <property type="entry name" value="HUPs"/>
    <property type="match status" value="1"/>
</dbReference>
<comment type="caution">
    <text evidence="3">The sequence shown here is derived from an EMBL/GenBank/DDBJ whole genome shotgun (WGS) entry which is preliminary data.</text>
</comment>